<accession>A0A5N8X980</accession>
<proteinExistence type="predicted"/>
<dbReference type="Proteomes" id="UP000400924">
    <property type="component" value="Unassembled WGS sequence"/>
</dbReference>
<dbReference type="Gene3D" id="3.30.300.30">
    <property type="match status" value="1"/>
</dbReference>
<organism evidence="2 3">
    <name type="scientific">Streptomyces spongiae</name>
    <dbReference type="NCBI Taxonomy" id="565072"/>
    <lineage>
        <taxon>Bacteria</taxon>
        <taxon>Bacillati</taxon>
        <taxon>Actinomycetota</taxon>
        <taxon>Actinomycetes</taxon>
        <taxon>Kitasatosporales</taxon>
        <taxon>Streptomycetaceae</taxon>
        <taxon>Streptomyces</taxon>
    </lineage>
</organism>
<evidence type="ECO:0000313" key="2">
    <source>
        <dbReference type="EMBL" id="MPY55992.1"/>
    </source>
</evidence>
<dbReference type="InterPro" id="IPR045851">
    <property type="entry name" value="AMP-bd_C_sf"/>
</dbReference>
<reference evidence="2 3" key="1">
    <citation type="submission" date="2019-07" db="EMBL/GenBank/DDBJ databases">
        <title>New species of Amycolatopsis and Streptomyces.</title>
        <authorList>
            <person name="Duangmal K."/>
            <person name="Teo W.F.A."/>
            <person name="Lipun K."/>
        </authorList>
    </citation>
    <scope>NUCLEOTIDE SEQUENCE [LARGE SCALE GENOMIC DNA]</scope>
    <source>
        <strain evidence="2 3">NBRC 106415</strain>
    </source>
</reference>
<evidence type="ECO:0000313" key="3">
    <source>
        <dbReference type="Proteomes" id="UP000400924"/>
    </source>
</evidence>
<dbReference type="Pfam" id="PF13193">
    <property type="entry name" value="AMP-binding_C"/>
    <property type="match status" value="1"/>
</dbReference>
<dbReference type="EMBL" id="VJZC01000006">
    <property type="protein sequence ID" value="MPY55992.1"/>
    <property type="molecule type" value="Genomic_DNA"/>
</dbReference>
<dbReference type="SUPFAM" id="SSF56801">
    <property type="entry name" value="Acetyl-CoA synthetase-like"/>
    <property type="match status" value="1"/>
</dbReference>
<comment type="caution">
    <text evidence="2">The sequence shown here is derived from an EMBL/GenBank/DDBJ whole genome shotgun (WGS) entry which is preliminary data.</text>
</comment>
<feature type="domain" description="AMP-binding enzyme C-terminal" evidence="1">
    <location>
        <begin position="17"/>
        <end position="74"/>
    </location>
</feature>
<keyword evidence="3" id="KW-1185">Reference proteome</keyword>
<gene>
    <name evidence="2" type="ORF">FNH08_01940</name>
</gene>
<dbReference type="AlphaFoldDB" id="A0A5N8X980"/>
<protein>
    <recommendedName>
        <fullName evidence="1">AMP-binding enzyme C-terminal domain-containing protein</fullName>
    </recommendedName>
</protein>
<dbReference type="InterPro" id="IPR025110">
    <property type="entry name" value="AMP-bd_C"/>
</dbReference>
<name>A0A5N8X980_9ACTN</name>
<sequence>MLSTRHELHLRGTADGAVARPDEHAGEVPVAYVTLTPGATAAENDLLGWAADRVLEHAAAPKAVTVLYALPVTAALTFKGNS</sequence>
<evidence type="ECO:0000259" key="1">
    <source>
        <dbReference type="Pfam" id="PF13193"/>
    </source>
</evidence>